<keyword evidence="13" id="KW-0325">Glycoprotein</keyword>
<evidence type="ECO:0000256" key="13">
    <source>
        <dbReference type="ARBA" id="ARBA00023180"/>
    </source>
</evidence>
<evidence type="ECO:0000256" key="6">
    <source>
        <dbReference type="ARBA" id="ARBA00022729"/>
    </source>
</evidence>
<evidence type="ECO:0000256" key="1">
    <source>
        <dbReference type="ARBA" id="ARBA00004251"/>
    </source>
</evidence>
<evidence type="ECO:0000256" key="18">
    <source>
        <dbReference type="ARBA" id="ARBA00065545"/>
    </source>
</evidence>
<dbReference type="CDD" id="cd00096">
    <property type="entry name" value="Ig"/>
    <property type="match status" value="1"/>
</dbReference>
<evidence type="ECO:0000256" key="7">
    <source>
        <dbReference type="ARBA" id="ARBA00022737"/>
    </source>
</evidence>
<dbReference type="InterPro" id="IPR003599">
    <property type="entry name" value="Ig_sub"/>
</dbReference>
<dbReference type="SMART" id="SM00409">
    <property type="entry name" value="IG"/>
    <property type="match status" value="2"/>
</dbReference>
<organism evidence="24 25">
    <name type="scientific">Jaculus jaculus</name>
    <name type="common">Lesser Egyptian jerboa</name>
    <dbReference type="NCBI Taxonomy" id="51337"/>
    <lineage>
        <taxon>Eukaryota</taxon>
        <taxon>Metazoa</taxon>
        <taxon>Chordata</taxon>
        <taxon>Craniata</taxon>
        <taxon>Vertebrata</taxon>
        <taxon>Euteleostomi</taxon>
        <taxon>Mammalia</taxon>
        <taxon>Eutheria</taxon>
        <taxon>Euarchontoglires</taxon>
        <taxon>Glires</taxon>
        <taxon>Rodentia</taxon>
        <taxon>Myomorpha</taxon>
        <taxon>Dipodoidea</taxon>
        <taxon>Dipodidae</taxon>
        <taxon>Dipodinae</taxon>
        <taxon>Jaculus</taxon>
    </lineage>
</organism>
<keyword evidence="4" id="KW-0964">Secreted</keyword>
<name>A0A8C5K2Z4_JACJA</name>
<reference evidence="24" key="1">
    <citation type="submission" date="2025-08" db="UniProtKB">
        <authorList>
            <consortium name="Ensembl"/>
        </authorList>
    </citation>
    <scope>IDENTIFICATION</scope>
</reference>
<evidence type="ECO:0000256" key="9">
    <source>
        <dbReference type="ARBA" id="ARBA00022989"/>
    </source>
</evidence>
<keyword evidence="8" id="KW-0391">Immunity</keyword>
<evidence type="ECO:0000256" key="8">
    <source>
        <dbReference type="ARBA" id="ARBA00022859"/>
    </source>
</evidence>
<keyword evidence="9 21" id="KW-1133">Transmembrane helix</keyword>
<dbReference type="Ensembl" id="ENSJJAT00000008750.1">
    <property type="protein sequence ID" value="ENSJJAP00000003847.1"/>
    <property type="gene ID" value="ENSJJAG00000007735.1"/>
</dbReference>
<dbReference type="GO" id="GO:0004888">
    <property type="term" value="F:transmembrane signaling receptor activity"/>
    <property type="evidence" value="ECO:0007669"/>
    <property type="project" value="Ensembl"/>
</dbReference>
<evidence type="ECO:0000256" key="2">
    <source>
        <dbReference type="ARBA" id="ARBA00004613"/>
    </source>
</evidence>
<feature type="domain" description="Ig-like" evidence="23">
    <location>
        <begin position="247"/>
        <end position="330"/>
    </location>
</feature>
<feature type="chain" id="PRO_5034174515" description="Lymphocyte activation gene 3 protein" evidence="22">
    <location>
        <begin position="22"/>
        <end position="500"/>
    </location>
</feature>
<feature type="signal peptide" evidence="22">
    <location>
        <begin position="1"/>
        <end position="21"/>
    </location>
</feature>
<keyword evidence="10" id="KW-1064">Adaptive immunity</keyword>
<dbReference type="GO" id="GO:0045954">
    <property type="term" value="P:positive regulation of natural killer cell mediated cytotoxicity"/>
    <property type="evidence" value="ECO:0007669"/>
    <property type="project" value="Ensembl"/>
</dbReference>
<evidence type="ECO:0000256" key="11">
    <source>
        <dbReference type="ARBA" id="ARBA00023136"/>
    </source>
</evidence>
<keyword evidence="14" id="KW-0393">Immunoglobulin domain</keyword>
<dbReference type="GO" id="GO:0042289">
    <property type="term" value="F:MHC class II protein binding"/>
    <property type="evidence" value="ECO:0007669"/>
    <property type="project" value="Ensembl"/>
</dbReference>
<dbReference type="GeneTree" id="ENSGT01090000259985"/>
<dbReference type="GO" id="GO:0042110">
    <property type="term" value="P:T cell activation"/>
    <property type="evidence" value="ECO:0007669"/>
    <property type="project" value="Ensembl"/>
</dbReference>
<keyword evidence="12" id="KW-1015">Disulfide bond</keyword>
<keyword evidence="6 22" id="KW-0732">Signal</keyword>
<dbReference type="GO" id="GO:0045590">
    <property type="term" value="P:negative regulation of regulatory T cell differentiation"/>
    <property type="evidence" value="ECO:0007669"/>
    <property type="project" value="Ensembl"/>
</dbReference>
<evidence type="ECO:0000256" key="10">
    <source>
        <dbReference type="ARBA" id="ARBA00023130"/>
    </source>
</evidence>
<evidence type="ECO:0000256" key="4">
    <source>
        <dbReference type="ARBA" id="ARBA00022525"/>
    </source>
</evidence>
<evidence type="ECO:0000256" key="3">
    <source>
        <dbReference type="ARBA" id="ARBA00022475"/>
    </source>
</evidence>
<feature type="transmembrane region" description="Helical" evidence="21">
    <location>
        <begin position="434"/>
        <end position="455"/>
    </location>
</feature>
<dbReference type="OMA" id="LWVAPVE"/>
<dbReference type="FunFam" id="2.60.40.10:FF:002440">
    <property type="entry name" value="Lymphocyte activation gene 3 protein"/>
    <property type="match status" value="1"/>
</dbReference>
<dbReference type="GO" id="GO:0007166">
    <property type="term" value="P:cell surface receptor signaling pathway"/>
    <property type="evidence" value="ECO:0007669"/>
    <property type="project" value="Ensembl"/>
</dbReference>
<dbReference type="Gene3D" id="2.60.40.10">
    <property type="entry name" value="Immunoglobulins"/>
    <property type="match status" value="1"/>
</dbReference>
<comment type="subunit">
    <text evidence="18">Interacts with MHC class II (MHC-II); selectively recognizes stable complexes of peptide and MHC-II. Interacts with FGL1 (via the Fibrinogen C-terminal domain).</text>
</comment>
<dbReference type="PANTHER" id="PTHR11422:SF10">
    <property type="entry name" value="IG-LIKE DOMAIN-CONTAINING PROTEIN"/>
    <property type="match status" value="1"/>
</dbReference>
<comment type="function">
    <text evidence="16">Lymphocyte activation gene 3 protein: Inhibitory receptor on antigen activated T-cells. Delivers inhibitory signals upon binding to ligands, such as FGL1. FGL1 constitutes a major ligand of LAG3 and is responsible for LAG3 T-cell inhibitory function. Following TCR engagement, LAG3 associates with CD3-TCR in the immunological synapse and directly inhibits T-cell activation. May inhibit antigen-specific T-cell activation in synergy with PDCD1/PD-1, possibly by acting as a coreceptor for PDCD1/PD-1. Negatively regulates the proliferation, activation, effector function and homeostasis of both CD8(+) and CD4(+) T-cells. Also mediates immune tolerance: constitutively expressed on a subset of regulatory T-cells (Tregs) and contributes to their suppressive function. Also acts as a negative regulator of plasmacytoid dendritic cell (pDCs) activation. Binds MHC class II (MHC-II); the precise role of MHC-II-binding is however unclear.</text>
</comment>
<comment type="function">
    <text evidence="15">May function as a ligand for MHC class II (MHC-II) on antigen-presenting cells (APC), promoting APC activation/maturation and driving Th1 immune response.</text>
</comment>
<evidence type="ECO:0000313" key="24">
    <source>
        <dbReference type="Ensembl" id="ENSJJAP00000003847.1"/>
    </source>
</evidence>
<evidence type="ECO:0000256" key="22">
    <source>
        <dbReference type="SAM" id="SignalP"/>
    </source>
</evidence>
<feature type="region of interest" description="Disordered" evidence="20">
    <location>
        <begin position="62"/>
        <end position="94"/>
    </location>
</feature>
<evidence type="ECO:0000256" key="5">
    <source>
        <dbReference type="ARBA" id="ARBA00022692"/>
    </source>
</evidence>
<evidence type="ECO:0000256" key="15">
    <source>
        <dbReference type="ARBA" id="ARBA00057112"/>
    </source>
</evidence>
<evidence type="ECO:0000256" key="21">
    <source>
        <dbReference type="SAM" id="Phobius"/>
    </source>
</evidence>
<dbReference type="GO" id="GO:0042267">
    <property type="term" value="P:natural killer cell mediated cytotoxicity"/>
    <property type="evidence" value="ECO:0007669"/>
    <property type="project" value="Ensembl"/>
</dbReference>
<evidence type="ECO:0000256" key="16">
    <source>
        <dbReference type="ARBA" id="ARBA00059221"/>
    </source>
</evidence>
<comment type="subcellular location">
    <subcellularLocation>
        <location evidence="1">Cell membrane</location>
        <topology evidence="1">Single-pass type I membrane protein</topology>
    </subcellularLocation>
    <subcellularLocation>
        <location evidence="2">Secreted</location>
    </subcellularLocation>
</comment>
<proteinExistence type="inferred from homology"/>
<evidence type="ECO:0000256" key="20">
    <source>
        <dbReference type="SAM" id="MobiDB-lite"/>
    </source>
</evidence>
<comment type="similarity">
    <text evidence="17">Belongs to the LAG3 family.</text>
</comment>
<gene>
    <name evidence="24" type="primary">Lag3</name>
</gene>
<keyword evidence="3" id="KW-1003">Cell membrane</keyword>
<evidence type="ECO:0000313" key="25">
    <source>
        <dbReference type="Proteomes" id="UP000694385"/>
    </source>
</evidence>
<dbReference type="GO" id="GO:0005576">
    <property type="term" value="C:extracellular region"/>
    <property type="evidence" value="ECO:0007669"/>
    <property type="project" value="UniProtKB-SubCell"/>
</dbReference>
<sequence length="500" mass="54262">MRAALFLDLLLQLLWKAPVEAPGPGTEIPMVVWAQEGAAAQLPCSPTTPLQDPSLLRRAGVTWQHQPDSDPQASSPARGLRRGVPSPPGPAPQRYTVLNVAPGGLRSGKLPLLPRVQLAERGLQRTHPRPAHRMDLGTSPPPPAQARSTERGDRPLTAVPSGSLMPLAWVILNCSFSRPDRPASVHWFRGPSRLPVLKSPRCHFAETFLFLPKVSPLDSGTWGCVLTYGDGFNVSVMYNLTVLGLQPLSPLTVYAGAGSRVELPCYLPPGGGAQSPLVAKWTPPGRGPDIMVAGDSGNFSLQLEAVNLSQAGTYVCSVHLQERQLQATVTLAVITVTPKYFGLPGSLGELLCEVTPASGQEHFVWYPLDKGSWRSCPGPWLEIQETRLLSQPWQCQLYQGKQLLGAVVHTIGSSPGARHAGRIPGSLKGGQNSLFLILGVFSLLLLVTGVFGFHLRRRQWLPKRFSALEHGIHPPRGQSKIEVLEREVEIEPEEPEPTRL</sequence>
<protein>
    <recommendedName>
        <fullName evidence="19">Lymphocyte activation gene 3 protein</fullName>
    </recommendedName>
</protein>
<dbReference type="GO" id="GO:0002250">
    <property type="term" value="P:adaptive immune response"/>
    <property type="evidence" value="ECO:0007669"/>
    <property type="project" value="UniProtKB-KW"/>
</dbReference>
<feature type="compositionally biased region" description="Polar residues" evidence="20">
    <location>
        <begin position="63"/>
        <end position="75"/>
    </location>
</feature>
<keyword evidence="5 21" id="KW-0812">Transmembrane</keyword>
<dbReference type="GO" id="GO:0002270">
    <property type="term" value="P:plasmacytoid dendritic cell activation"/>
    <property type="evidence" value="ECO:0007669"/>
    <property type="project" value="Ensembl"/>
</dbReference>
<accession>A0A8C5K2Z4</accession>
<feature type="region of interest" description="Disordered" evidence="20">
    <location>
        <begin position="121"/>
        <end position="158"/>
    </location>
</feature>
<dbReference type="Proteomes" id="UP000694385">
    <property type="component" value="Unassembled WGS sequence"/>
</dbReference>
<dbReference type="SUPFAM" id="SSF48726">
    <property type="entry name" value="Immunoglobulin"/>
    <property type="match status" value="2"/>
</dbReference>
<evidence type="ECO:0000256" key="14">
    <source>
        <dbReference type="ARBA" id="ARBA00023319"/>
    </source>
</evidence>
<dbReference type="PROSITE" id="PS50835">
    <property type="entry name" value="IG_LIKE"/>
    <property type="match status" value="2"/>
</dbReference>
<evidence type="ECO:0000259" key="23">
    <source>
        <dbReference type="PROSITE" id="PS50835"/>
    </source>
</evidence>
<dbReference type="InterPro" id="IPR007110">
    <property type="entry name" value="Ig-like_dom"/>
</dbReference>
<feature type="domain" description="Ig-like" evidence="23">
    <location>
        <begin position="142"/>
        <end position="241"/>
    </location>
</feature>
<dbReference type="InterPro" id="IPR036179">
    <property type="entry name" value="Ig-like_dom_sf"/>
</dbReference>
<dbReference type="InterPro" id="IPR013783">
    <property type="entry name" value="Ig-like_fold"/>
</dbReference>
<keyword evidence="25" id="KW-1185">Reference proteome</keyword>
<keyword evidence="11 21" id="KW-0472">Membrane</keyword>
<evidence type="ECO:0000256" key="12">
    <source>
        <dbReference type="ARBA" id="ARBA00023157"/>
    </source>
</evidence>
<reference evidence="24" key="2">
    <citation type="submission" date="2025-09" db="UniProtKB">
        <authorList>
            <consortium name="Ensembl"/>
        </authorList>
    </citation>
    <scope>IDENTIFICATION</scope>
</reference>
<evidence type="ECO:0000256" key="19">
    <source>
        <dbReference type="ARBA" id="ARBA00067553"/>
    </source>
</evidence>
<dbReference type="AlphaFoldDB" id="A0A8C5K2Z4"/>
<evidence type="ECO:0000256" key="17">
    <source>
        <dbReference type="ARBA" id="ARBA00061264"/>
    </source>
</evidence>
<keyword evidence="7" id="KW-0677">Repeat</keyword>
<dbReference type="GO" id="GO:0032703">
    <property type="term" value="P:negative regulation of interleukin-2 production"/>
    <property type="evidence" value="ECO:0007669"/>
    <property type="project" value="Ensembl"/>
</dbReference>
<dbReference type="GO" id="GO:0009897">
    <property type="term" value="C:external side of plasma membrane"/>
    <property type="evidence" value="ECO:0007669"/>
    <property type="project" value="Ensembl"/>
</dbReference>
<dbReference type="PANTHER" id="PTHR11422">
    <property type="entry name" value="T-CELL SURFACE GLYCOPROTEIN CD4"/>
    <property type="match status" value="1"/>
</dbReference>